<proteinExistence type="predicted"/>
<dbReference type="HOGENOM" id="CLU_2159838_0_0_1"/>
<organism evidence="1 2">
    <name type="scientific">Rhizoctonia solani 123E</name>
    <dbReference type="NCBI Taxonomy" id="1423351"/>
    <lineage>
        <taxon>Eukaryota</taxon>
        <taxon>Fungi</taxon>
        <taxon>Dikarya</taxon>
        <taxon>Basidiomycota</taxon>
        <taxon>Agaricomycotina</taxon>
        <taxon>Agaricomycetes</taxon>
        <taxon>Cantharellales</taxon>
        <taxon>Ceratobasidiaceae</taxon>
        <taxon>Rhizoctonia</taxon>
    </lineage>
</organism>
<dbReference type="Proteomes" id="UP000027456">
    <property type="component" value="Unassembled WGS sequence"/>
</dbReference>
<keyword evidence="2" id="KW-1185">Reference proteome</keyword>
<name>A0A074SDL5_9AGAM</name>
<protein>
    <submittedName>
        <fullName evidence="1">Uncharacterized protein</fullName>
    </submittedName>
</protein>
<accession>A0A074SDL5</accession>
<dbReference type="EMBL" id="AZST01000571">
    <property type="protein sequence ID" value="KEP48137.1"/>
    <property type="molecule type" value="Genomic_DNA"/>
</dbReference>
<evidence type="ECO:0000313" key="2">
    <source>
        <dbReference type="Proteomes" id="UP000027456"/>
    </source>
</evidence>
<dbReference type="AlphaFoldDB" id="A0A074SDL5"/>
<reference evidence="1 2" key="1">
    <citation type="submission" date="2013-12" db="EMBL/GenBank/DDBJ databases">
        <authorList>
            <person name="Cubeta M."/>
            <person name="Pakala S."/>
            <person name="Fedorova N."/>
            <person name="Thomas E."/>
            <person name="Dean R."/>
            <person name="Jabaji S."/>
            <person name="Neate S."/>
            <person name="Toda T."/>
            <person name="Tavantzis S."/>
            <person name="Vilgalys R."/>
            <person name="Bharathan N."/>
            <person name="Pakala S."/>
            <person name="Losada L.S."/>
            <person name="Zafar N."/>
            <person name="Nierman W."/>
        </authorList>
    </citation>
    <scope>NUCLEOTIDE SEQUENCE [LARGE SCALE GENOMIC DNA]</scope>
    <source>
        <strain evidence="1 2">123E</strain>
    </source>
</reference>
<evidence type="ECO:0000313" key="1">
    <source>
        <dbReference type="EMBL" id="KEP48137.1"/>
    </source>
</evidence>
<comment type="caution">
    <text evidence="1">The sequence shown here is derived from an EMBL/GenBank/DDBJ whole genome shotgun (WGS) entry which is preliminary data.</text>
</comment>
<sequence length="111" mass="12611">MIACSRTTLPQLILLRLIRNRVTRYGPSPNVHLRGKRILRLRGKMLAMQKRRTCQTSIEREVRSLNAVVGMDESHAQLLEIGPTNRNPAPTKLFVRGCPFFVVLSMSREAA</sequence>
<gene>
    <name evidence="1" type="ORF">V565_132990</name>
</gene>